<gene>
    <name evidence="11" type="ordered locus">Ilyop_2090</name>
</gene>
<evidence type="ECO:0000256" key="2">
    <source>
        <dbReference type="ARBA" id="ARBA00022448"/>
    </source>
</evidence>
<protein>
    <recommendedName>
        <fullName evidence="9">Multidrug-efflux transporter</fullName>
    </recommendedName>
</protein>
<proteinExistence type="predicted"/>
<evidence type="ECO:0000256" key="9">
    <source>
        <dbReference type="ARBA" id="ARBA00031636"/>
    </source>
</evidence>
<dbReference type="HOGENOM" id="CLU_012893_5_3_0"/>
<evidence type="ECO:0000256" key="1">
    <source>
        <dbReference type="ARBA" id="ARBA00004651"/>
    </source>
</evidence>
<geneLocation type="plasmid" evidence="11 12">
    <name>pILYOP01</name>
</geneLocation>
<evidence type="ECO:0000256" key="6">
    <source>
        <dbReference type="ARBA" id="ARBA00022989"/>
    </source>
</evidence>
<feature type="transmembrane region" description="Helical" evidence="10">
    <location>
        <begin position="327"/>
        <end position="347"/>
    </location>
</feature>
<feature type="transmembrane region" description="Helical" evidence="10">
    <location>
        <begin position="21"/>
        <end position="38"/>
    </location>
</feature>
<evidence type="ECO:0000256" key="4">
    <source>
        <dbReference type="ARBA" id="ARBA00022475"/>
    </source>
</evidence>
<dbReference type="KEGG" id="ipo:Ilyop_2090"/>
<dbReference type="PIRSF" id="PIRSF006603">
    <property type="entry name" value="DinF"/>
    <property type="match status" value="1"/>
</dbReference>
<evidence type="ECO:0000256" key="7">
    <source>
        <dbReference type="ARBA" id="ARBA00023065"/>
    </source>
</evidence>
<reference evidence="11 12" key="1">
    <citation type="journal article" date="2010" name="Stand. Genomic Sci.">
        <title>Complete genome sequence of Ilyobacter polytropus type strain (CuHbu1).</title>
        <authorList>
            <person name="Sikorski J."/>
            <person name="Chertkov O."/>
            <person name="Lapidus A."/>
            <person name="Nolan M."/>
            <person name="Lucas S."/>
            <person name="Del Rio T.G."/>
            <person name="Tice H."/>
            <person name="Cheng J.F."/>
            <person name="Tapia R."/>
            <person name="Han C."/>
            <person name="Goodwin L."/>
            <person name="Pitluck S."/>
            <person name="Liolios K."/>
            <person name="Ivanova N."/>
            <person name="Mavromatis K."/>
            <person name="Mikhailova N."/>
            <person name="Pati A."/>
            <person name="Chen A."/>
            <person name="Palaniappan K."/>
            <person name="Land M."/>
            <person name="Hauser L."/>
            <person name="Chang Y.J."/>
            <person name="Jeffries C.D."/>
            <person name="Brambilla E."/>
            <person name="Yasawong M."/>
            <person name="Rohde M."/>
            <person name="Pukall R."/>
            <person name="Spring S."/>
            <person name="Goker M."/>
            <person name="Woyke T."/>
            <person name="Bristow J."/>
            <person name="Eisen J.A."/>
            <person name="Markowitz V."/>
            <person name="Hugenholtz P."/>
            <person name="Kyrpides N.C."/>
            <person name="Klenk H.P."/>
        </authorList>
    </citation>
    <scope>NUCLEOTIDE SEQUENCE [LARGE SCALE GENOMIC DNA]</scope>
    <source>
        <strain evidence="12">ATCC 51220 / DSM 2926 / LMG 16218 / CuHBu1</strain>
        <plasmid evidence="12">pILYOP01</plasmid>
    </source>
</reference>
<dbReference type="OrthoDB" id="9806302at2"/>
<keyword evidence="4" id="KW-1003">Cell membrane</keyword>
<dbReference type="PANTHER" id="PTHR43298:SF2">
    <property type="entry name" value="FMN_FAD EXPORTER YEEO-RELATED"/>
    <property type="match status" value="1"/>
</dbReference>
<evidence type="ECO:0000256" key="10">
    <source>
        <dbReference type="SAM" id="Phobius"/>
    </source>
</evidence>
<keyword evidence="12" id="KW-1185">Reference proteome</keyword>
<dbReference type="RefSeq" id="WP_013388519.1">
    <property type="nucleotide sequence ID" value="NC_014633.1"/>
</dbReference>
<feature type="transmembrane region" description="Helical" evidence="10">
    <location>
        <begin position="262"/>
        <end position="282"/>
    </location>
</feature>
<dbReference type="GO" id="GO:0015297">
    <property type="term" value="F:antiporter activity"/>
    <property type="evidence" value="ECO:0007669"/>
    <property type="project" value="UniProtKB-KW"/>
</dbReference>
<dbReference type="NCBIfam" id="TIGR00797">
    <property type="entry name" value="matE"/>
    <property type="match status" value="1"/>
</dbReference>
<keyword evidence="6 10" id="KW-1133">Transmembrane helix</keyword>
<feature type="transmembrane region" description="Helical" evidence="10">
    <location>
        <begin position="421"/>
        <end position="440"/>
    </location>
</feature>
<dbReference type="InterPro" id="IPR002528">
    <property type="entry name" value="MATE_fam"/>
</dbReference>
<feature type="transmembrane region" description="Helical" evidence="10">
    <location>
        <begin position="288"/>
        <end position="306"/>
    </location>
</feature>
<dbReference type="InterPro" id="IPR050222">
    <property type="entry name" value="MATE_MdtK"/>
</dbReference>
<evidence type="ECO:0000256" key="8">
    <source>
        <dbReference type="ARBA" id="ARBA00023136"/>
    </source>
</evidence>
<feature type="transmembrane region" description="Helical" evidence="10">
    <location>
        <begin position="99"/>
        <end position="117"/>
    </location>
</feature>
<dbReference type="GO" id="GO:0005886">
    <property type="term" value="C:plasma membrane"/>
    <property type="evidence" value="ECO:0007669"/>
    <property type="project" value="UniProtKB-SubCell"/>
</dbReference>
<comment type="subcellular location">
    <subcellularLocation>
        <location evidence="1">Cell membrane</location>
        <topology evidence="1">Multi-pass membrane protein</topology>
    </subcellularLocation>
</comment>
<accession>E3HBU5</accession>
<dbReference type="Proteomes" id="UP000006875">
    <property type="component" value="Plasmid pILYOP01"/>
</dbReference>
<dbReference type="AlphaFoldDB" id="E3HBU5"/>
<dbReference type="GO" id="GO:0006811">
    <property type="term" value="P:monoatomic ion transport"/>
    <property type="evidence" value="ECO:0007669"/>
    <property type="project" value="UniProtKB-KW"/>
</dbReference>
<organism evidence="11 12">
    <name type="scientific">Ilyobacter polytropus (strain ATCC 51220 / DSM 2926 / LMG 16218 / CuHBu1)</name>
    <dbReference type="NCBI Taxonomy" id="572544"/>
    <lineage>
        <taxon>Bacteria</taxon>
        <taxon>Fusobacteriati</taxon>
        <taxon>Fusobacteriota</taxon>
        <taxon>Fusobacteriia</taxon>
        <taxon>Fusobacteriales</taxon>
        <taxon>Fusobacteriaceae</taxon>
        <taxon>Ilyobacter</taxon>
    </lineage>
</organism>
<feature type="transmembrane region" description="Helical" evidence="10">
    <location>
        <begin position="359"/>
        <end position="380"/>
    </location>
</feature>
<dbReference type="InterPro" id="IPR048279">
    <property type="entry name" value="MdtK-like"/>
</dbReference>
<sequence>MGKKSVKNLLTGSIPKHLFDLVLPSIGGMFAITIFNLTDTYFVSKLGTNELDAMGFTFPVIMVIGSITGGIGIGSSSVVARALGKNNHHEINRTTTDGIILSIIVVVIISLIGLLTIDPLFSLLGADNTILPLVKDYMSIWYLGVVAVIMPRVCDSSMRALGDMKRPLIVMLVCALTNLILDPIFIFGYFGIPALGIKGAAIATILSRILGMVTTLSFVHFHYKLIDFKYNYKSEIFDSWKKILHVGIPGAIIRLFPQLLRAVLTSLGAKSAGIAGVAAIAAGARIESFSTIISMAVGAALVPIVGQNWGAKKYERVEEVKKLTNKISIVYGFILFVLSLIFTRKIATIFTGDPVVIDLIYAYVNIVMLGSIGLNLYNWTSESLNATGKPKYVLIINGLGTCLIIIPSIYIGFFLGGFPGMLIGISIGQIILGGVSVKIGKKELGMQAV</sequence>
<keyword evidence="3" id="KW-0050">Antiport</keyword>
<feature type="transmembrane region" description="Helical" evidence="10">
    <location>
        <begin position="137"/>
        <end position="155"/>
    </location>
</feature>
<keyword evidence="11" id="KW-0614">Plasmid</keyword>
<keyword evidence="8 10" id="KW-0472">Membrane</keyword>
<dbReference type="Pfam" id="PF01554">
    <property type="entry name" value="MatE"/>
    <property type="match status" value="2"/>
</dbReference>
<name>E3HBU5_ILYPC</name>
<evidence type="ECO:0000313" key="12">
    <source>
        <dbReference type="Proteomes" id="UP000006875"/>
    </source>
</evidence>
<feature type="transmembrane region" description="Helical" evidence="10">
    <location>
        <begin position="58"/>
        <end position="79"/>
    </location>
</feature>
<evidence type="ECO:0000313" key="11">
    <source>
        <dbReference type="EMBL" id="ADO83857.1"/>
    </source>
</evidence>
<feature type="transmembrane region" description="Helical" evidence="10">
    <location>
        <begin position="202"/>
        <end position="223"/>
    </location>
</feature>
<dbReference type="GO" id="GO:0042910">
    <property type="term" value="F:xenobiotic transmembrane transporter activity"/>
    <property type="evidence" value="ECO:0007669"/>
    <property type="project" value="InterPro"/>
</dbReference>
<dbReference type="CDD" id="cd13149">
    <property type="entry name" value="MATE_like_2"/>
    <property type="match status" value="1"/>
</dbReference>
<keyword evidence="7" id="KW-0406">Ion transport</keyword>
<feature type="transmembrane region" description="Helical" evidence="10">
    <location>
        <begin position="167"/>
        <end position="190"/>
    </location>
</feature>
<dbReference type="PANTHER" id="PTHR43298">
    <property type="entry name" value="MULTIDRUG RESISTANCE PROTEIN NORM-RELATED"/>
    <property type="match status" value="1"/>
</dbReference>
<keyword evidence="2" id="KW-0813">Transport</keyword>
<feature type="transmembrane region" description="Helical" evidence="10">
    <location>
        <begin position="392"/>
        <end position="415"/>
    </location>
</feature>
<evidence type="ECO:0000256" key="5">
    <source>
        <dbReference type="ARBA" id="ARBA00022692"/>
    </source>
</evidence>
<dbReference type="EMBL" id="CP002282">
    <property type="protein sequence ID" value="ADO83857.1"/>
    <property type="molecule type" value="Genomic_DNA"/>
</dbReference>
<keyword evidence="5 10" id="KW-0812">Transmembrane</keyword>
<evidence type="ECO:0000256" key="3">
    <source>
        <dbReference type="ARBA" id="ARBA00022449"/>
    </source>
</evidence>